<keyword evidence="3" id="KW-0804">Transcription</keyword>
<accession>A0A1H0M9F1</accession>
<dbReference type="InterPro" id="IPR036271">
    <property type="entry name" value="Tet_transcr_reg_TetR-rel_C_sf"/>
</dbReference>
<keyword evidence="1" id="KW-0805">Transcription regulation</keyword>
<dbReference type="SUPFAM" id="SSF46689">
    <property type="entry name" value="Homeodomain-like"/>
    <property type="match status" value="1"/>
</dbReference>
<dbReference type="PROSITE" id="PS50977">
    <property type="entry name" value="HTH_TETR_2"/>
    <property type="match status" value="1"/>
</dbReference>
<dbReference type="GO" id="GO:0000976">
    <property type="term" value="F:transcription cis-regulatory region binding"/>
    <property type="evidence" value="ECO:0007669"/>
    <property type="project" value="TreeGrafter"/>
</dbReference>
<evidence type="ECO:0000259" key="5">
    <source>
        <dbReference type="PROSITE" id="PS50977"/>
    </source>
</evidence>
<protein>
    <submittedName>
        <fullName evidence="6">DNA-binding transcriptional regulator, AcrR family</fullName>
    </submittedName>
</protein>
<dbReference type="InterPro" id="IPR050109">
    <property type="entry name" value="HTH-type_TetR-like_transc_reg"/>
</dbReference>
<dbReference type="InterPro" id="IPR009057">
    <property type="entry name" value="Homeodomain-like_sf"/>
</dbReference>
<evidence type="ECO:0000256" key="1">
    <source>
        <dbReference type="ARBA" id="ARBA00023015"/>
    </source>
</evidence>
<feature type="domain" description="HTH tetR-type" evidence="5">
    <location>
        <begin position="22"/>
        <end position="82"/>
    </location>
</feature>
<dbReference type="Pfam" id="PF13305">
    <property type="entry name" value="TetR_C_33"/>
    <property type="match status" value="1"/>
</dbReference>
<evidence type="ECO:0000313" key="6">
    <source>
        <dbReference type="EMBL" id="SDO77053.1"/>
    </source>
</evidence>
<dbReference type="Proteomes" id="UP000198741">
    <property type="component" value="Chromosome I"/>
</dbReference>
<dbReference type="AlphaFoldDB" id="A0A1H0M9F1"/>
<dbReference type="EMBL" id="LT629710">
    <property type="protein sequence ID" value="SDO77053.1"/>
    <property type="molecule type" value="Genomic_DNA"/>
</dbReference>
<reference evidence="6 7" key="1">
    <citation type="submission" date="2016-10" db="EMBL/GenBank/DDBJ databases">
        <authorList>
            <person name="de Groot N.N."/>
        </authorList>
    </citation>
    <scope>NUCLEOTIDE SEQUENCE [LARGE SCALE GENOMIC DNA]</scope>
    <source>
        <strain evidence="7">P4-7,KCTC 19426,CECT 7604</strain>
    </source>
</reference>
<dbReference type="Pfam" id="PF00440">
    <property type="entry name" value="TetR_N"/>
    <property type="match status" value="1"/>
</dbReference>
<dbReference type="SUPFAM" id="SSF48498">
    <property type="entry name" value="Tetracyclin repressor-like, C-terminal domain"/>
    <property type="match status" value="1"/>
</dbReference>
<proteinExistence type="predicted"/>
<evidence type="ECO:0000313" key="7">
    <source>
        <dbReference type="Proteomes" id="UP000198741"/>
    </source>
</evidence>
<keyword evidence="2 4" id="KW-0238">DNA-binding</keyword>
<evidence type="ECO:0000256" key="3">
    <source>
        <dbReference type="ARBA" id="ARBA00023163"/>
    </source>
</evidence>
<dbReference type="PANTHER" id="PTHR30055">
    <property type="entry name" value="HTH-TYPE TRANSCRIPTIONAL REGULATOR RUTR"/>
    <property type="match status" value="1"/>
</dbReference>
<dbReference type="InterPro" id="IPR001647">
    <property type="entry name" value="HTH_TetR"/>
</dbReference>
<dbReference type="RefSeq" id="WP_090475788.1">
    <property type="nucleotide sequence ID" value="NZ_LT629710.1"/>
</dbReference>
<dbReference type="STRING" id="1090615.SAMN04515671_1953"/>
<dbReference type="InterPro" id="IPR025996">
    <property type="entry name" value="MT1864/Rv1816-like_C"/>
</dbReference>
<dbReference type="Gene3D" id="1.10.357.10">
    <property type="entry name" value="Tetracycline Repressor, domain 2"/>
    <property type="match status" value="1"/>
</dbReference>
<dbReference type="OrthoDB" id="3173376at2"/>
<evidence type="ECO:0000256" key="4">
    <source>
        <dbReference type="PROSITE-ProRule" id="PRU00335"/>
    </source>
</evidence>
<organism evidence="6 7">
    <name type="scientific">Nakamurella panacisegetis</name>
    <dbReference type="NCBI Taxonomy" id="1090615"/>
    <lineage>
        <taxon>Bacteria</taxon>
        <taxon>Bacillati</taxon>
        <taxon>Actinomycetota</taxon>
        <taxon>Actinomycetes</taxon>
        <taxon>Nakamurellales</taxon>
        <taxon>Nakamurellaceae</taxon>
        <taxon>Nakamurella</taxon>
    </lineage>
</organism>
<feature type="DNA-binding region" description="H-T-H motif" evidence="4">
    <location>
        <begin position="45"/>
        <end position="64"/>
    </location>
</feature>
<keyword evidence="7" id="KW-1185">Reference proteome</keyword>
<sequence>MSAETGETETTVISRTRGYHHGHLAEALLDAGVELARIGGPDAVVLRGAARRVGVSATAAYRHFDGQTALVTAVKLRALEELATQMQAAGRKVPASDPVARLEAIGRAYLNFALTESGLFRTFCIGLPMMEDIELTTDVRAFGLLTEILQEMESAGLLDPTMAAGAPVSAWAAVHGLAILCLDGPLSHLPEPELELIFQTTLRMVLGGLSGRR</sequence>
<name>A0A1H0M9F1_9ACTN</name>
<evidence type="ECO:0000256" key="2">
    <source>
        <dbReference type="ARBA" id="ARBA00023125"/>
    </source>
</evidence>
<dbReference type="GO" id="GO:0003700">
    <property type="term" value="F:DNA-binding transcription factor activity"/>
    <property type="evidence" value="ECO:0007669"/>
    <property type="project" value="TreeGrafter"/>
</dbReference>
<dbReference type="PANTHER" id="PTHR30055:SF234">
    <property type="entry name" value="HTH-TYPE TRANSCRIPTIONAL REGULATOR BETI"/>
    <property type="match status" value="1"/>
</dbReference>
<gene>
    <name evidence="6" type="ORF">SAMN04515671_1953</name>
</gene>